<dbReference type="EMBL" id="JASPKY010000251">
    <property type="protein sequence ID" value="KAK9716857.1"/>
    <property type="molecule type" value="Genomic_DNA"/>
</dbReference>
<dbReference type="Proteomes" id="UP001458880">
    <property type="component" value="Unassembled WGS sequence"/>
</dbReference>
<reference evidence="1 2" key="1">
    <citation type="journal article" date="2024" name="BMC Genomics">
        <title>De novo assembly and annotation of Popillia japonica's genome with initial clues to its potential as an invasive pest.</title>
        <authorList>
            <person name="Cucini C."/>
            <person name="Boschi S."/>
            <person name="Funari R."/>
            <person name="Cardaioli E."/>
            <person name="Iannotti N."/>
            <person name="Marturano G."/>
            <person name="Paoli F."/>
            <person name="Bruttini M."/>
            <person name="Carapelli A."/>
            <person name="Frati F."/>
            <person name="Nardi F."/>
        </authorList>
    </citation>
    <scope>NUCLEOTIDE SEQUENCE [LARGE SCALE GENOMIC DNA]</scope>
    <source>
        <strain evidence="1">DMR45628</strain>
    </source>
</reference>
<proteinExistence type="predicted"/>
<sequence>MESVANFSAALKYLKPENDFGDKGLVNIGIATQKQYLSGFGNPKTGQDIFGGQREAPNLYYSMRRTRSLIEVVFET</sequence>
<dbReference type="AlphaFoldDB" id="A0AAW1KF21"/>
<accession>A0AAW1KF21</accession>
<protein>
    <submittedName>
        <fullName evidence="1">Uncharacterized protein</fullName>
    </submittedName>
</protein>
<comment type="caution">
    <text evidence="1">The sequence shown here is derived from an EMBL/GenBank/DDBJ whole genome shotgun (WGS) entry which is preliminary data.</text>
</comment>
<evidence type="ECO:0000313" key="1">
    <source>
        <dbReference type="EMBL" id="KAK9716857.1"/>
    </source>
</evidence>
<organism evidence="1 2">
    <name type="scientific">Popillia japonica</name>
    <name type="common">Japanese beetle</name>
    <dbReference type="NCBI Taxonomy" id="7064"/>
    <lineage>
        <taxon>Eukaryota</taxon>
        <taxon>Metazoa</taxon>
        <taxon>Ecdysozoa</taxon>
        <taxon>Arthropoda</taxon>
        <taxon>Hexapoda</taxon>
        <taxon>Insecta</taxon>
        <taxon>Pterygota</taxon>
        <taxon>Neoptera</taxon>
        <taxon>Endopterygota</taxon>
        <taxon>Coleoptera</taxon>
        <taxon>Polyphaga</taxon>
        <taxon>Scarabaeiformia</taxon>
        <taxon>Scarabaeidae</taxon>
        <taxon>Rutelinae</taxon>
        <taxon>Popillia</taxon>
    </lineage>
</organism>
<name>A0AAW1KF21_POPJA</name>
<gene>
    <name evidence="1" type="ORF">QE152_g24475</name>
</gene>
<keyword evidence="2" id="KW-1185">Reference proteome</keyword>
<evidence type="ECO:0000313" key="2">
    <source>
        <dbReference type="Proteomes" id="UP001458880"/>
    </source>
</evidence>